<proteinExistence type="predicted"/>
<organism evidence="1 2">
    <name type="scientific">Hymenobacter amundsenii</name>
    <dbReference type="NCBI Taxonomy" id="2006685"/>
    <lineage>
        <taxon>Bacteria</taxon>
        <taxon>Pseudomonadati</taxon>
        <taxon>Bacteroidota</taxon>
        <taxon>Cytophagia</taxon>
        <taxon>Cytophagales</taxon>
        <taxon>Hymenobacteraceae</taxon>
        <taxon>Hymenobacter</taxon>
    </lineage>
</organism>
<protein>
    <submittedName>
        <fullName evidence="1">Uncharacterized protein</fullName>
    </submittedName>
</protein>
<sequence>MQISLTFLFFRFIFRIAVRRGLLRFPNPFQPGWKQLHQQYGTSQLVRPTEWMSGTIGAAKFENGLRFRFETQYWVLQNMDVSGLLIRIPYADIEILQTPAPFQATHLSDTEYTPGIFRVGDVKIELPAYWAVQLLRYLAATDASATA</sequence>
<comment type="caution">
    <text evidence="1">The sequence shown here is derived from an EMBL/GenBank/DDBJ whole genome shotgun (WGS) entry which is preliminary data.</text>
</comment>
<evidence type="ECO:0000313" key="2">
    <source>
        <dbReference type="Proteomes" id="UP000197277"/>
    </source>
</evidence>
<name>A0A246FQS9_9BACT</name>
<dbReference type="EMBL" id="NIRR01000001">
    <property type="protein sequence ID" value="OWP65095.1"/>
    <property type="molecule type" value="Genomic_DNA"/>
</dbReference>
<gene>
    <name evidence="1" type="ORF">CDA63_01700</name>
</gene>
<reference evidence="1 2" key="1">
    <citation type="submission" date="2017-06" db="EMBL/GenBank/DDBJ databases">
        <title>Hymenobacter amundsenii sp. nov. isolated from regoliths in Antarctica.</title>
        <authorList>
            <person name="Sedlacek I."/>
            <person name="Kralova S."/>
            <person name="Pantucek R."/>
            <person name="Svec P."/>
            <person name="Holochova P."/>
            <person name="Stankova E."/>
            <person name="Vrbovska V."/>
            <person name="Busse H.-J."/>
        </authorList>
    </citation>
    <scope>NUCLEOTIDE SEQUENCE [LARGE SCALE GENOMIC DNA]</scope>
    <source>
        <strain evidence="1 2">CCM 8682</strain>
    </source>
</reference>
<dbReference type="Proteomes" id="UP000197277">
    <property type="component" value="Unassembled WGS sequence"/>
</dbReference>
<keyword evidence="2" id="KW-1185">Reference proteome</keyword>
<dbReference type="AlphaFoldDB" id="A0A246FQS9"/>
<accession>A0A246FQS9</accession>
<evidence type="ECO:0000313" key="1">
    <source>
        <dbReference type="EMBL" id="OWP65095.1"/>
    </source>
</evidence>